<dbReference type="NCBIfam" id="TIGR03421">
    <property type="entry name" value="FeS_CyaY"/>
    <property type="match status" value="1"/>
</dbReference>
<dbReference type="Proteomes" id="UP001303760">
    <property type="component" value="Unassembled WGS sequence"/>
</dbReference>
<keyword evidence="5" id="KW-0813">Transport</keyword>
<evidence type="ECO:0000256" key="5">
    <source>
        <dbReference type="ARBA" id="ARBA00022448"/>
    </source>
</evidence>
<dbReference type="PRINTS" id="PR00904">
    <property type="entry name" value="FRATAXIN"/>
</dbReference>
<keyword evidence="8" id="KW-0560">Oxidoreductase</keyword>
<dbReference type="InterPro" id="IPR036524">
    <property type="entry name" value="Frataxin/CyaY_sf"/>
</dbReference>
<evidence type="ECO:0000313" key="13">
    <source>
        <dbReference type="EMBL" id="KAK4238805.1"/>
    </source>
</evidence>
<evidence type="ECO:0000256" key="3">
    <source>
        <dbReference type="ARBA" id="ARBA00013107"/>
    </source>
</evidence>
<dbReference type="FunFam" id="3.30.920.10:FF:000004">
    <property type="entry name" value="Mitochondrial chaperone Frataxin"/>
    <property type="match status" value="1"/>
</dbReference>
<dbReference type="EC" id="1.16.3.1" evidence="3"/>
<dbReference type="GO" id="GO:0008198">
    <property type="term" value="F:ferrous iron binding"/>
    <property type="evidence" value="ECO:0007669"/>
    <property type="project" value="TreeGrafter"/>
</dbReference>
<comment type="subcellular location">
    <subcellularLocation>
        <location evidence="1">Mitochondrion</location>
    </subcellularLocation>
</comment>
<comment type="similarity">
    <text evidence="2">Belongs to the frataxin family.</text>
</comment>
<dbReference type="GO" id="GO:0006826">
    <property type="term" value="P:iron ion transport"/>
    <property type="evidence" value="ECO:0007669"/>
    <property type="project" value="UniProtKB-KW"/>
</dbReference>
<dbReference type="EMBL" id="MU860082">
    <property type="protein sequence ID" value="KAK4238805.1"/>
    <property type="molecule type" value="Genomic_DNA"/>
</dbReference>
<evidence type="ECO:0000256" key="6">
    <source>
        <dbReference type="ARBA" id="ARBA00022496"/>
    </source>
</evidence>
<keyword evidence="10" id="KW-0406">Ion transport</keyword>
<evidence type="ECO:0000256" key="8">
    <source>
        <dbReference type="ARBA" id="ARBA00023002"/>
    </source>
</evidence>
<dbReference type="GO" id="GO:0004322">
    <property type="term" value="F:ferroxidase activity"/>
    <property type="evidence" value="ECO:0007669"/>
    <property type="project" value="UniProtKB-EC"/>
</dbReference>
<keyword evidence="11" id="KW-0496">Mitochondrion</keyword>
<evidence type="ECO:0000256" key="7">
    <source>
        <dbReference type="ARBA" id="ARBA00022946"/>
    </source>
</evidence>
<keyword evidence="7" id="KW-0809">Transit peptide</keyword>
<dbReference type="InterPro" id="IPR002908">
    <property type="entry name" value="Frataxin/CyaY"/>
</dbReference>
<accession>A0AAN7HEH1</accession>
<dbReference type="GO" id="GO:0008199">
    <property type="term" value="F:ferric iron binding"/>
    <property type="evidence" value="ECO:0007669"/>
    <property type="project" value="InterPro"/>
</dbReference>
<dbReference type="InterPro" id="IPR017789">
    <property type="entry name" value="Frataxin"/>
</dbReference>
<dbReference type="GO" id="GO:0005739">
    <property type="term" value="C:mitochondrion"/>
    <property type="evidence" value="ECO:0007669"/>
    <property type="project" value="UniProtKB-SubCell"/>
</dbReference>
<evidence type="ECO:0000256" key="1">
    <source>
        <dbReference type="ARBA" id="ARBA00004173"/>
    </source>
</evidence>
<protein>
    <recommendedName>
        <fullName evidence="3">ferroxidase</fullName>
        <ecNumber evidence="3">1.16.3.1</ecNumber>
    </recommendedName>
</protein>
<dbReference type="SUPFAM" id="SSF55387">
    <property type="entry name" value="Frataxin/Nqo15-like"/>
    <property type="match status" value="1"/>
</dbReference>
<evidence type="ECO:0000256" key="10">
    <source>
        <dbReference type="ARBA" id="ARBA00023065"/>
    </source>
</evidence>
<dbReference type="SMART" id="SM01219">
    <property type="entry name" value="Frataxin_Cyay"/>
    <property type="match status" value="1"/>
</dbReference>
<dbReference type="NCBIfam" id="TIGR03422">
    <property type="entry name" value="mito_frataxin"/>
    <property type="match status" value="1"/>
</dbReference>
<evidence type="ECO:0000256" key="9">
    <source>
        <dbReference type="ARBA" id="ARBA00023004"/>
    </source>
</evidence>
<name>A0AAN7HEH1_9PEZI</name>
<comment type="caution">
    <text evidence="13">The sequence shown here is derived from an EMBL/GenBank/DDBJ whole genome shotgun (WGS) entry which is preliminary data.</text>
</comment>
<proteinExistence type="inferred from homology"/>
<dbReference type="PROSITE" id="PS01344">
    <property type="entry name" value="FRATAXIN_1"/>
    <property type="match status" value="1"/>
</dbReference>
<organism evidence="13 14">
    <name type="scientific">Achaetomium macrosporum</name>
    <dbReference type="NCBI Taxonomy" id="79813"/>
    <lineage>
        <taxon>Eukaryota</taxon>
        <taxon>Fungi</taxon>
        <taxon>Dikarya</taxon>
        <taxon>Ascomycota</taxon>
        <taxon>Pezizomycotina</taxon>
        <taxon>Sordariomycetes</taxon>
        <taxon>Sordariomycetidae</taxon>
        <taxon>Sordariales</taxon>
        <taxon>Chaetomiaceae</taxon>
        <taxon>Achaetomium</taxon>
    </lineage>
</organism>
<reference evidence="13" key="1">
    <citation type="journal article" date="2023" name="Mol. Phylogenet. Evol.">
        <title>Genome-scale phylogeny and comparative genomics of the fungal order Sordariales.</title>
        <authorList>
            <person name="Hensen N."/>
            <person name="Bonometti L."/>
            <person name="Westerberg I."/>
            <person name="Brannstrom I.O."/>
            <person name="Guillou S."/>
            <person name="Cros-Aarteil S."/>
            <person name="Calhoun S."/>
            <person name="Haridas S."/>
            <person name="Kuo A."/>
            <person name="Mondo S."/>
            <person name="Pangilinan J."/>
            <person name="Riley R."/>
            <person name="LaButti K."/>
            <person name="Andreopoulos B."/>
            <person name="Lipzen A."/>
            <person name="Chen C."/>
            <person name="Yan M."/>
            <person name="Daum C."/>
            <person name="Ng V."/>
            <person name="Clum A."/>
            <person name="Steindorff A."/>
            <person name="Ohm R.A."/>
            <person name="Martin F."/>
            <person name="Silar P."/>
            <person name="Natvig D.O."/>
            <person name="Lalanne C."/>
            <person name="Gautier V."/>
            <person name="Ament-Velasquez S.L."/>
            <person name="Kruys A."/>
            <person name="Hutchinson M.I."/>
            <person name="Powell A.J."/>
            <person name="Barry K."/>
            <person name="Miller A.N."/>
            <person name="Grigoriev I.V."/>
            <person name="Debuchy R."/>
            <person name="Gladieux P."/>
            <person name="Hiltunen Thoren M."/>
            <person name="Johannesson H."/>
        </authorList>
    </citation>
    <scope>NUCLEOTIDE SEQUENCE</scope>
    <source>
        <strain evidence="13">CBS 532.94</strain>
    </source>
</reference>
<evidence type="ECO:0000256" key="4">
    <source>
        <dbReference type="ARBA" id="ARBA00022434"/>
    </source>
</evidence>
<dbReference type="Gene3D" id="3.30.920.10">
    <property type="entry name" value="Frataxin/CyaY"/>
    <property type="match status" value="1"/>
</dbReference>
<evidence type="ECO:0000256" key="12">
    <source>
        <dbReference type="ARBA" id="ARBA00047990"/>
    </source>
</evidence>
<dbReference type="GO" id="GO:0016226">
    <property type="term" value="P:iron-sulfur cluster assembly"/>
    <property type="evidence" value="ECO:0007669"/>
    <property type="project" value="InterPro"/>
</dbReference>
<keyword evidence="9" id="KW-0408">Iron</keyword>
<keyword evidence="6" id="KW-0410">Iron transport</keyword>
<sequence>MARSNASKLARVAYRSLQSTQIARTTLPRVSSTPAHLRFAPRFPAVSSARRLISNSATRNVITPDGQSPEKVEPTKVTMTASEITDAQYHTLADTYMDNLLNRLEELQDEREDVDVEYSSGVLTLSLGPEVGTYVINKQPPNKQIWLSSPKTGPKRYDYVIVGEGQHEKQDTATGDWVYLRDGTTLNDLLANEIGINLDVSATELGS</sequence>
<evidence type="ECO:0000313" key="14">
    <source>
        <dbReference type="Proteomes" id="UP001303760"/>
    </source>
</evidence>
<dbReference type="PANTHER" id="PTHR16821:SF2">
    <property type="entry name" value="FRATAXIN, MITOCHONDRIAL"/>
    <property type="match status" value="1"/>
</dbReference>
<dbReference type="PANTHER" id="PTHR16821">
    <property type="entry name" value="FRATAXIN"/>
    <property type="match status" value="1"/>
</dbReference>
<keyword evidence="14" id="KW-1185">Reference proteome</keyword>
<dbReference type="Pfam" id="PF01491">
    <property type="entry name" value="Frataxin_Cyay"/>
    <property type="match status" value="1"/>
</dbReference>
<evidence type="ECO:0000256" key="11">
    <source>
        <dbReference type="ARBA" id="ARBA00023128"/>
    </source>
</evidence>
<dbReference type="GO" id="GO:0034986">
    <property type="term" value="F:iron chaperone activity"/>
    <property type="evidence" value="ECO:0007669"/>
    <property type="project" value="TreeGrafter"/>
</dbReference>
<dbReference type="InterPro" id="IPR020895">
    <property type="entry name" value="Frataxin_CS"/>
</dbReference>
<evidence type="ECO:0000256" key="2">
    <source>
        <dbReference type="ARBA" id="ARBA00008183"/>
    </source>
</evidence>
<dbReference type="GO" id="GO:0051537">
    <property type="term" value="F:2 iron, 2 sulfur cluster binding"/>
    <property type="evidence" value="ECO:0007669"/>
    <property type="project" value="TreeGrafter"/>
</dbReference>
<comment type="catalytic activity">
    <reaction evidence="12">
        <text>4 Fe(2+) + O2 + 4 H(+) = 4 Fe(3+) + 2 H2O</text>
        <dbReference type="Rhea" id="RHEA:11148"/>
        <dbReference type="ChEBI" id="CHEBI:15377"/>
        <dbReference type="ChEBI" id="CHEBI:15378"/>
        <dbReference type="ChEBI" id="CHEBI:15379"/>
        <dbReference type="ChEBI" id="CHEBI:29033"/>
        <dbReference type="ChEBI" id="CHEBI:29034"/>
        <dbReference type="EC" id="1.16.3.1"/>
    </reaction>
</comment>
<gene>
    <name evidence="13" type="ORF">C8A03DRAFT_14739</name>
</gene>
<dbReference type="PROSITE" id="PS50810">
    <property type="entry name" value="FRATAXIN_2"/>
    <property type="match status" value="1"/>
</dbReference>
<keyword evidence="4" id="KW-0409">Iron storage</keyword>
<dbReference type="AlphaFoldDB" id="A0AAN7HEH1"/>
<reference evidence="13" key="2">
    <citation type="submission" date="2023-05" db="EMBL/GenBank/DDBJ databases">
        <authorList>
            <consortium name="Lawrence Berkeley National Laboratory"/>
            <person name="Steindorff A."/>
            <person name="Hensen N."/>
            <person name="Bonometti L."/>
            <person name="Westerberg I."/>
            <person name="Brannstrom I.O."/>
            <person name="Guillou S."/>
            <person name="Cros-Aarteil S."/>
            <person name="Calhoun S."/>
            <person name="Haridas S."/>
            <person name="Kuo A."/>
            <person name="Mondo S."/>
            <person name="Pangilinan J."/>
            <person name="Riley R."/>
            <person name="Labutti K."/>
            <person name="Andreopoulos B."/>
            <person name="Lipzen A."/>
            <person name="Chen C."/>
            <person name="Yanf M."/>
            <person name="Daum C."/>
            <person name="Ng V."/>
            <person name="Clum A."/>
            <person name="Ohm R."/>
            <person name="Martin F."/>
            <person name="Silar P."/>
            <person name="Natvig D."/>
            <person name="Lalanne C."/>
            <person name="Gautier V."/>
            <person name="Ament-Velasquez S.L."/>
            <person name="Kruys A."/>
            <person name="Hutchinson M.I."/>
            <person name="Powell A.J."/>
            <person name="Barry K."/>
            <person name="Miller A.N."/>
            <person name="Grigoriev I.V."/>
            <person name="Debuchy R."/>
            <person name="Gladieux P."/>
            <person name="Thoren M.H."/>
            <person name="Johannesson H."/>
        </authorList>
    </citation>
    <scope>NUCLEOTIDE SEQUENCE</scope>
    <source>
        <strain evidence="13">CBS 532.94</strain>
    </source>
</reference>
<dbReference type="GO" id="GO:0006879">
    <property type="term" value="P:intracellular iron ion homeostasis"/>
    <property type="evidence" value="ECO:0007669"/>
    <property type="project" value="UniProtKB-KW"/>
</dbReference>